<name>A0A4Z0HT48_MYCPR</name>
<feature type="domain" description="Tetracycline repressor TetR C-terminal" evidence="3">
    <location>
        <begin position="13"/>
        <end position="88"/>
    </location>
</feature>
<evidence type="ECO:0000256" key="1">
    <source>
        <dbReference type="ARBA" id="ARBA00023015"/>
    </source>
</evidence>
<keyword evidence="5" id="KW-1185">Reference proteome</keyword>
<dbReference type="InterPro" id="IPR036271">
    <property type="entry name" value="Tet_transcr_reg_TetR-rel_C_sf"/>
</dbReference>
<dbReference type="EMBL" id="RWKA01000001">
    <property type="protein sequence ID" value="TGB47774.1"/>
    <property type="molecule type" value="Genomic_DNA"/>
</dbReference>
<dbReference type="InterPro" id="IPR004111">
    <property type="entry name" value="Repressor_TetR_C"/>
</dbReference>
<dbReference type="Proteomes" id="UP000297792">
    <property type="component" value="Unassembled WGS sequence"/>
</dbReference>
<evidence type="ECO:0000256" key="2">
    <source>
        <dbReference type="ARBA" id="ARBA00023163"/>
    </source>
</evidence>
<dbReference type="Pfam" id="PF02909">
    <property type="entry name" value="TetR_C_1"/>
    <property type="match status" value="1"/>
</dbReference>
<accession>A0A4Z0HT48</accession>
<sequence length="100" mass="11063">MAFDQQQILSLRGDSWEDQIRDTATELYEICRQHPNLVTLTLTGLSVKPGQFIRRGRFVSALCDASFPCDVAHRALAVLLNLILGSSAPRRLAAPHCGSR</sequence>
<proteinExistence type="predicted"/>
<dbReference type="SUPFAM" id="SSF48498">
    <property type="entry name" value="Tetracyclin repressor-like, C-terminal domain"/>
    <property type="match status" value="1"/>
</dbReference>
<evidence type="ECO:0000259" key="3">
    <source>
        <dbReference type="Pfam" id="PF02909"/>
    </source>
</evidence>
<dbReference type="RefSeq" id="WP_036446655.1">
    <property type="nucleotide sequence ID" value="NZ_RWJZ01000001.1"/>
</dbReference>
<dbReference type="Gene3D" id="1.10.357.10">
    <property type="entry name" value="Tetracycline Repressor, domain 2"/>
    <property type="match status" value="1"/>
</dbReference>
<keyword evidence="1" id="KW-0805">Transcription regulation</keyword>
<protein>
    <recommendedName>
        <fullName evidence="3">Tetracycline repressor TetR C-terminal domain-containing protein</fullName>
    </recommendedName>
</protein>
<evidence type="ECO:0000313" key="4">
    <source>
        <dbReference type="EMBL" id="TGB47774.1"/>
    </source>
</evidence>
<keyword evidence="2" id="KW-0804">Transcription</keyword>
<reference evidence="4 5" key="1">
    <citation type="submission" date="2018-12" db="EMBL/GenBank/DDBJ databases">
        <title>Draft genome sequences of Mycolicibacterium peregrinum isolated from a pig with lymphadenitis and from soil on the same Japanese pig farm.</title>
        <authorList>
            <person name="Komatsu T."/>
            <person name="Ohya K."/>
            <person name="Sawai K."/>
            <person name="Odoi J.O."/>
            <person name="Otsu K."/>
            <person name="Ota A."/>
            <person name="Ito T."/>
            <person name="Kawai M."/>
            <person name="Maruyama F."/>
        </authorList>
    </citation>
    <scope>NUCLEOTIDE SEQUENCE [LARGE SCALE GENOMIC DNA]</scope>
    <source>
        <strain evidence="4 5">138</strain>
    </source>
</reference>
<comment type="caution">
    <text evidence="4">The sequence shown here is derived from an EMBL/GenBank/DDBJ whole genome shotgun (WGS) entry which is preliminary data.</text>
</comment>
<evidence type="ECO:0000313" key="5">
    <source>
        <dbReference type="Proteomes" id="UP000297792"/>
    </source>
</evidence>
<dbReference type="AlphaFoldDB" id="A0A4Z0HT48"/>
<organism evidence="4 5">
    <name type="scientific">Mycolicibacterium peregrinum</name>
    <name type="common">Mycobacterium peregrinum</name>
    <dbReference type="NCBI Taxonomy" id="43304"/>
    <lineage>
        <taxon>Bacteria</taxon>
        <taxon>Bacillati</taxon>
        <taxon>Actinomycetota</taxon>
        <taxon>Actinomycetes</taxon>
        <taxon>Mycobacteriales</taxon>
        <taxon>Mycobacteriaceae</taxon>
        <taxon>Mycolicibacterium</taxon>
    </lineage>
</organism>
<gene>
    <name evidence="4" type="ORF">EJD98_02380</name>
</gene>
<dbReference type="GO" id="GO:0045892">
    <property type="term" value="P:negative regulation of DNA-templated transcription"/>
    <property type="evidence" value="ECO:0007669"/>
    <property type="project" value="InterPro"/>
</dbReference>